<dbReference type="Proteomes" id="UP000887576">
    <property type="component" value="Unplaced"/>
</dbReference>
<dbReference type="WBParaSite" id="JU765_v2.g2037.t1">
    <property type="protein sequence ID" value="JU765_v2.g2037.t1"/>
    <property type="gene ID" value="JU765_v2.g2037"/>
</dbReference>
<proteinExistence type="predicted"/>
<evidence type="ECO:0000313" key="1">
    <source>
        <dbReference type="Proteomes" id="UP000887576"/>
    </source>
</evidence>
<evidence type="ECO:0000313" key="2">
    <source>
        <dbReference type="WBParaSite" id="JU765_v2.g2037.t1"/>
    </source>
</evidence>
<reference evidence="2" key="1">
    <citation type="submission" date="2022-11" db="UniProtKB">
        <authorList>
            <consortium name="WormBaseParasite"/>
        </authorList>
    </citation>
    <scope>IDENTIFICATION</scope>
</reference>
<sequence length="171" mass="19616">MAEEVAEKIPNPDDSGLLHDRDIQQAIEDADRAKQREEEIKNKSRWRRIKETMVEWGILSSCHGVPHMAQAHSLLAVIVWIIILGTCSVIFLYLFADTLKQYLAFEKLVQLEMDLEEMTFPSVTICNINPYKLSAIKLNTQLEALLTVYDKVVNGYDVNKQAKKIHINHPI</sequence>
<accession>A0AC34QYB3</accession>
<organism evidence="1 2">
    <name type="scientific">Panagrolaimus sp. JU765</name>
    <dbReference type="NCBI Taxonomy" id="591449"/>
    <lineage>
        <taxon>Eukaryota</taxon>
        <taxon>Metazoa</taxon>
        <taxon>Ecdysozoa</taxon>
        <taxon>Nematoda</taxon>
        <taxon>Chromadorea</taxon>
        <taxon>Rhabditida</taxon>
        <taxon>Tylenchina</taxon>
        <taxon>Panagrolaimomorpha</taxon>
        <taxon>Panagrolaimoidea</taxon>
        <taxon>Panagrolaimidae</taxon>
        <taxon>Panagrolaimus</taxon>
    </lineage>
</organism>
<protein>
    <submittedName>
        <fullName evidence="2">Uncharacterized protein</fullName>
    </submittedName>
</protein>
<name>A0AC34QYB3_9BILA</name>